<feature type="transmembrane region" description="Helical" evidence="1">
    <location>
        <begin position="64"/>
        <end position="89"/>
    </location>
</feature>
<organism evidence="2 3">
    <name type="scientific">Inquilinus limosus</name>
    <dbReference type="NCBI Taxonomy" id="171674"/>
    <lineage>
        <taxon>Bacteria</taxon>
        <taxon>Pseudomonadati</taxon>
        <taxon>Pseudomonadota</taxon>
        <taxon>Alphaproteobacteria</taxon>
        <taxon>Rhodospirillales</taxon>
        <taxon>Rhodospirillaceae</taxon>
        <taxon>Inquilinus</taxon>
    </lineage>
</organism>
<sequence length="152" mass="14954">MKTELGTALLGAFAARQRLRLSQALRRACIAAALFVFALVLAVIALVLLAWSGFYLLLPQLGPAGAALVVGLIALGLAAIVALIGILAGRGPRKRPAARPPASASAAGAGLEGVAAGLGLSAAKAAPKVALAALVAGIAVGALPLLGGRRRD</sequence>
<protein>
    <submittedName>
        <fullName evidence="2">Uncharacterized protein</fullName>
    </submittedName>
</protein>
<keyword evidence="1" id="KW-1133">Transmembrane helix</keyword>
<accession>A0A952FQG1</accession>
<dbReference type="AlphaFoldDB" id="A0A952FQG1"/>
<feature type="transmembrane region" description="Helical" evidence="1">
    <location>
        <begin position="28"/>
        <end position="58"/>
    </location>
</feature>
<evidence type="ECO:0000313" key="3">
    <source>
        <dbReference type="Proteomes" id="UP000700706"/>
    </source>
</evidence>
<evidence type="ECO:0000256" key="1">
    <source>
        <dbReference type="SAM" id="Phobius"/>
    </source>
</evidence>
<proteinExistence type="predicted"/>
<feature type="transmembrane region" description="Helical" evidence="1">
    <location>
        <begin position="101"/>
        <end position="123"/>
    </location>
</feature>
<reference evidence="2" key="1">
    <citation type="submission" date="2020-06" db="EMBL/GenBank/DDBJ databases">
        <title>Stable isotope informed genome-resolved metagenomics uncovers potential trophic interactions in rhizosphere soil.</title>
        <authorList>
            <person name="Starr E.P."/>
            <person name="Shi S."/>
            <person name="Blazewicz S.J."/>
            <person name="Koch B.J."/>
            <person name="Probst A.J."/>
            <person name="Hungate B.A."/>
            <person name="Pett-Ridge J."/>
            <person name="Firestone M.K."/>
            <person name="Banfield J.F."/>
        </authorList>
    </citation>
    <scope>NUCLEOTIDE SEQUENCE</scope>
    <source>
        <strain evidence="2">YM_69_17</strain>
    </source>
</reference>
<feature type="transmembrane region" description="Helical" evidence="1">
    <location>
        <begin position="129"/>
        <end position="147"/>
    </location>
</feature>
<dbReference type="Proteomes" id="UP000700706">
    <property type="component" value="Unassembled WGS sequence"/>
</dbReference>
<dbReference type="EMBL" id="JAEKLZ010000213">
    <property type="protein sequence ID" value="MBW8726409.1"/>
    <property type="molecule type" value="Genomic_DNA"/>
</dbReference>
<evidence type="ECO:0000313" key="2">
    <source>
        <dbReference type="EMBL" id="MBW8726409.1"/>
    </source>
</evidence>
<keyword evidence="1" id="KW-0812">Transmembrane</keyword>
<comment type="caution">
    <text evidence="2">The sequence shown here is derived from an EMBL/GenBank/DDBJ whole genome shotgun (WGS) entry which is preliminary data.</text>
</comment>
<keyword evidence="1" id="KW-0472">Membrane</keyword>
<gene>
    <name evidence="2" type="ORF">JF625_14800</name>
</gene>
<name>A0A952FQG1_9PROT</name>